<comment type="caution">
    <text evidence="1">The sequence shown here is derived from an EMBL/GenBank/DDBJ whole genome shotgun (WGS) entry which is preliminary data.</text>
</comment>
<keyword evidence="2" id="KW-1185">Reference proteome</keyword>
<dbReference type="Proteomes" id="UP000789706">
    <property type="component" value="Unassembled WGS sequence"/>
</dbReference>
<gene>
    <name evidence="1" type="ORF">DEBURN_LOCUS10271</name>
</gene>
<dbReference type="OrthoDB" id="2426318at2759"/>
<dbReference type="AlphaFoldDB" id="A0A9N9D037"/>
<evidence type="ECO:0000313" key="1">
    <source>
        <dbReference type="EMBL" id="CAG8618527.1"/>
    </source>
</evidence>
<reference evidence="1" key="1">
    <citation type="submission" date="2021-06" db="EMBL/GenBank/DDBJ databases">
        <authorList>
            <person name="Kallberg Y."/>
            <person name="Tangrot J."/>
            <person name="Rosling A."/>
        </authorList>
    </citation>
    <scope>NUCLEOTIDE SEQUENCE</scope>
    <source>
        <strain evidence="1">AZ414A</strain>
    </source>
</reference>
<organism evidence="1 2">
    <name type="scientific">Diversispora eburnea</name>
    <dbReference type="NCBI Taxonomy" id="1213867"/>
    <lineage>
        <taxon>Eukaryota</taxon>
        <taxon>Fungi</taxon>
        <taxon>Fungi incertae sedis</taxon>
        <taxon>Mucoromycota</taxon>
        <taxon>Glomeromycotina</taxon>
        <taxon>Glomeromycetes</taxon>
        <taxon>Diversisporales</taxon>
        <taxon>Diversisporaceae</taxon>
        <taxon>Diversispora</taxon>
    </lineage>
</organism>
<evidence type="ECO:0000313" key="2">
    <source>
        <dbReference type="Proteomes" id="UP000789706"/>
    </source>
</evidence>
<accession>A0A9N9D037</accession>
<protein>
    <submittedName>
        <fullName evidence="1">303_t:CDS:1</fullName>
    </submittedName>
</protein>
<dbReference type="EMBL" id="CAJVPK010002778">
    <property type="protein sequence ID" value="CAG8618527.1"/>
    <property type="molecule type" value="Genomic_DNA"/>
</dbReference>
<proteinExistence type="predicted"/>
<name>A0A9N9D037_9GLOM</name>
<sequence>MSNFHEHYSELLKKLPPSIKKNIWNRLISRVHNPLSEEQASCINPDIEILLISEIDKYTKKKNRQRITSSPIQSSEIPIQTSSEVVILKDNIQISNSEEEINARVKEATDTMHQKFIETTQETLNSIKQQKDAECKQIRLDMALKSRNLFEHTLKKYIRDGTIYNLIHLLEEEDGRTYPDIFRKN</sequence>